<dbReference type="AlphaFoldDB" id="A0A409WY37"/>
<feature type="region of interest" description="Disordered" evidence="1">
    <location>
        <begin position="138"/>
        <end position="163"/>
    </location>
</feature>
<dbReference type="Proteomes" id="UP000284842">
    <property type="component" value="Unassembled WGS sequence"/>
</dbReference>
<name>A0A409WY37_9AGAR</name>
<proteinExistence type="predicted"/>
<feature type="compositionally biased region" description="Acidic residues" evidence="1">
    <location>
        <begin position="141"/>
        <end position="150"/>
    </location>
</feature>
<evidence type="ECO:0000313" key="2">
    <source>
        <dbReference type="EMBL" id="PPQ83381.1"/>
    </source>
</evidence>
<dbReference type="OrthoDB" id="3269111at2759"/>
<reference evidence="2 3" key="1">
    <citation type="journal article" date="2018" name="Evol. Lett.">
        <title>Horizontal gene cluster transfer increased hallucinogenic mushroom diversity.</title>
        <authorList>
            <person name="Reynolds H.T."/>
            <person name="Vijayakumar V."/>
            <person name="Gluck-Thaler E."/>
            <person name="Korotkin H.B."/>
            <person name="Matheny P.B."/>
            <person name="Slot J.C."/>
        </authorList>
    </citation>
    <scope>NUCLEOTIDE SEQUENCE [LARGE SCALE GENOMIC DNA]</scope>
    <source>
        <strain evidence="2 3">2629</strain>
    </source>
</reference>
<dbReference type="EMBL" id="NHTK01005036">
    <property type="protein sequence ID" value="PPQ83381.1"/>
    <property type="molecule type" value="Genomic_DNA"/>
</dbReference>
<evidence type="ECO:0000256" key="1">
    <source>
        <dbReference type="SAM" id="MobiDB-lite"/>
    </source>
</evidence>
<protein>
    <recommendedName>
        <fullName evidence="4">Ubiquitin-like domain-containing protein</fullName>
    </recommendedName>
</protein>
<sequence length="181" mass="20337">MLLDGESQFNDNSGIKASLTFTPLPAENLSKKCRSNAKPKAIIQITYFHKDFTLQDVLVKAFDILDCRDLLEASWLYHGRSLDTPDSFSTTYTIPRKVTLPVILNNVTAFKQMVKEATTKANAEVKLFFVENKVPVAAERADDESEGEDEPPTKKQKGLTTEEIEQSHIITDLEFRAPPSM</sequence>
<dbReference type="InParanoid" id="A0A409WY37"/>
<evidence type="ECO:0000313" key="3">
    <source>
        <dbReference type="Proteomes" id="UP000284842"/>
    </source>
</evidence>
<evidence type="ECO:0008006" key="4">
    <source>
        <dbReference type="Google" id="ProtNLM"/>
    </source>
</evidence>
<keyword evidence="3" id="KW-1185">Reference proteome</keyword>
<organism evidence="2 3">
    <name type="scientific">Panaeolus cyanescens</name>
    <dbReference type="NCBI Taxonomy" id="181874"/>
    <lineage>
        <taxon>Eukaryota</taxon>
        <taxon>Fungi</taxon>
        <taxon>Dikarya</taxon>
        <taxon>Basidiomycota</taxon>
        <taxon>Agaricomycotina</taxon>
        <taxon>Agaricomycetes</taxon>
        <taxon>Agaricomycetidae</taxon>
        <taxon>Agaricales</taxon>
        <taxon>Agaricineae</taxon>
        <taxon>Galeropsidaceae</taxon>
        <taxon>Panaeolus</taxon>
    </lineage>
</organism>
<accession>A0A409WY37</accession>
<gene>
    <name evidence="2" type="ORF">CVT24_001451</name>
</gene>
<comment type="caution">
    <text evidence="2">The sequence shown here is derived from an EMBL/GenBank/DDBJ whole genome shotgun (WGS) entry which is preliminary data.</text>
</comment>